<feature type="non-terminal residue" evidence="2">
    <location>
        <position position="123"/>
    </location>
</feature>
<feature type="non-terminal residue" evidence="2">
    <location>
        <position position="1"/>
    </location>
</feature>
<dbReference type="Pfam" id="PF13768">
    <property type="entry name" value="VWA_3"/>
    <property type="match status" value="1"/>
</dbReference>
<dbReference type="SUPFAM" id="SSF53300">
    <property type="entry name" value="vWA-like"/>
    <property type="match status" value="1"/>
</dbReference>
<accession>A0A8S3K499</accession>
<sequence>EGSTNTLAALRFALADPTTEAIYLLTDGRPDQNERHILSQVQYRQTVPIHTIAFNCNDQAANRFLIDLAKQTGGRFHTFSCGFEKQAAIEIPESEDVGGVKNELIRGEKELERIAGLRDECLG</sequence>
<gene>
    <name evidence="2" type="ORF">GIL414_LOCUS86766</name>
</gene>
<comment type="caution">
    <text evidence="2">The sequence shown here is derived from an EMBL/GenBank/DDBJ whole genome shotgun (WGS) entry which is preliminary data.</text>
</comment>
<evidence type="ECO:0000313" key="2">
    <source>
        <dbReference type="EMBL" id="CAF5225756.1"/>
    </source>
</evidence>
<reference evidence="2" key="1">
    <citation type="submission" date="2021-02" db="EMBL/GenBank/DDBJ databases">
        <authorList>
            <person name="Nowell W R."/>
        </authorList>
    </citation>
    <scope>NUCLEOTIDE SEQUENCE</scope>
</reference>
<feature type="domain" description="VWFA" evidence="1">
    <location>
        <begin position="2"/>
        <end position="77"/>
    </location>
</feature>
<dbReference type="InterPro" id="IPR036465">
    <property type="entry name" value="vWFA_dom_sf"/>
</dbReference>
<dbReference type="Gene3D" id="3.40.50.410">
    <property type="entry name" value="von Willebrand factor, type A domain"/>
    <property type="match status" value="1"/>
</dbReference>
<dbReference type="AlphaFoldDB" id="A0A8S3K499"/>
<dbReference type="Proteomes" id="UP000681720">
    <property type="component" value="Unassembled WGS sequence"/>
</dbReference>
<name>A0A8S3K499_9BILA</name>
<dbReference type="PANTHER" id="PTHR46785">
    <property type="entry name" value="VON WILLEBRAND FACTOR A DOMAIN-CONTAINING PROTEIN 3B"/>
    <property type="match status" value="1"/>
</dbReference>
<organism evidence="2 3">
    <name type="scientific">Rotaria magnacalcarata</name>
    <dbReference type="NCBI Taxonomy" id="392030"/>
    <lineage>
        <taxon>Eukaryota</taxon>
        <taxon>Metazoa</taxon>
        <taxon>Spiralia</taxon>
        <taxon>Gnathifera</taxon>
        <taxon>Rotifera</taxon>
        <taxon>Eurotatoria</taxon>
        <taxon>Bdelloidea</taxon>
        <taxon>Philodinida</taxon>
        <taxon>Philodinidae</taxon>
        <taxon>Rotaria</taxon>
    </lineage>
</organism>
<evidence type="ECO:0000259" key="1">
    <source>
        <dbReference type="Pfam" id="PF13768"/>
    </source>
</evidence>
<dbReference type="InterPro" id="IPR002035">
    <property type="entry name" value="VWF_A"/>
</dbReference>
<evidence type="ECO:0000313" key="3">
    <source>
        <dbReference type="Proteomes" id="UP000681720"/>
    </source>
</evidence>
<protein>
    <recommendedName>
        <fullName evidence="1">VWFA domain-containing protein</fullName>
    </recommendedName>
</protein>
<proteinExistence type="predicted"/>
<dbReference type="PANTHER" id="PTHR46785:SF1">
    <property type="entry name" value="VON WILLEBRAND FACTOR A DOMAIN-CONTAINING PROTEIN 3B"/>
    <property type="match status" value="1"/>
</dbReference>
<dbReference type="EMBL" id="CAJOBJ010376602">
    <property type="protein sequence ID" value="CAF5225756.1"/>
    <property type="molecule type" value="Genomic_DNA"/>
</dbReference>